<dbReference type="EMBL" id="RRCT01000007">
    <property type="protein sequence ID" value="RQW74766.1"/>
    <property type="molecule type" value="Genomic_DNA"/>
</dbReference>
<dbReference type="Pfam" id="PF10067">
    <property type="entry name" value="DUF2306"/>
    <property type="match status" value="1"/>
</dbReference>
<organism evidence="2 3">
    <name type="scientific">Lysinibacillus composti</name>
    <dbReference type="NCBI Taxonomy" id="720633"/>
    <lineage>
        <taxon>Bacteria</taxon>
        <taxon>Bacillati</taxon>
        <taxon>Bacillota</taxon>
        <taxon>Bacilli</taxon>
        <taxon>Bacillales</taxon>
        <taxon>Bacillaceae</taxon>
        <taxon>Lysinibacillus</taxon>
    </lineage>
</organism>
<protein>
    <submittedName>
        <fullName evidence="2">DUF2306 domain-containing protein</fullName>
    </submittedName>
</protein>
<dbReference type="RefSeq" id="WP_124764190.1">
    <property type="nucleotide sequence ID" value="NZ_JAFBDY010000006.1"/>
</dbReference>
<gene>
    <name evidence="2" type="ORF">EBB45_09180</name>
</gene>
<dbReference type="OrthoDB" id="2453961at2"/>
<feature type="transmembrane region" description="Helical" evidence="1">
    <location>
        <begin position="39"/>
        <end position="58"/>
    </location>
</feature>
<feature type="transmembrane region" description="Helical" evidence="1">
    <location>
        <begin position="95"/>
        <end position="114"/>
    </location>
</feature>
<feature type="transmembrane region" description="Helical" evidence="1">
    <location>
        <begin position="6"/>
        <end position="27"/>
    </location>
</feature>
<evidence type="ECO:0000256" key="1">
    <source>
        <dbReference type="SAM" id="Phobius"/>
    </source>
</evidence>
<dbReference type="Proteomes" id="UP000274033">
    <property type="component" value="Unassembled WGS sequence"/>
</dbReference>
<sequence>MFILFLITHIVSGFICLISGVFAMAYKKKKGKHTVAGEIYHWSYVLVFISSIVMSLMHWEESAYLFYIAIFSYSLALLGYLSAKKRRKNWLSKHIGGMLGSYIGIVTATIVVNIPKVPVLNELPVLIFWILPTIIGTPLIYKVGGKYKTKKVKNALTNE</sequence>
<proteinExistence type="predicted"/>
<feature type="transmembrane region" description="Helical" evidence="1">
    <location>
        <begin position="126"/>
        <end position="144"/>
    </location>
</feature>
<reference evidence="2 3" key="1">
    <citation type="journal article" date="2013" name="J. Microbiol.">
        <title>Lysinibacillus chungkukjangi sp. nov., isolated from Chungkukjang, Korean fermented soybean food.</title>
        <authorList>
            <person name="Kim S.J."/>
            <person name="Jang Y.H."/>
            <person name="Hamada M."/>
            <person name="Ahn J.H."/>
            <person name="Weon H.Y."/>
            <person name="Suzuki K."/>
            <person name="Whang K.S."/>
            <person name="Kwon S.W."/>
        </authorList>
    </citation>
    <scope>NUCLEOTIDE SEQUENCE [LARGE SCALE GENOMIC DNA]</scope>
    <source>
        <strain evidence="2 3">MCCC 1A12701</strain>
    </source>
</reference>
<evidence type="ECO:0000313" key="2">
    <source>
        <dbReference type="EMBL" id="RQW74766.1"/>
    </source>
</evidence>
<keyword evidence="3" id="KW-1185">Reference proteome</keyword>
<keyword evidence="1" id="KW-0472">Membrane</keyword>
<dbReference type="InterPro" id="IPR018750">
    <property type="entry name" value="DUF2306_membrane"/>
</dbReference>
<accession>A0A3N9USA6</accession>
<keyword evidence="1" id="KW-1133">Transmembrane helix</keyword>
<dbReference type="AlphaFoldDB" id="A0A3N9USA6"/>
<feature type="transmembrane region" description="Helical" evidence="1">
    <location>
        <begin position="64"/>
        <end position="83"/>
    </location>
</feature>
<keyword evidence="1" id="KW-0812">Transmembrane</keyword>
<evidence type="ECO:0000313" key="3">
    <source>
        <dbReference type="Proteomes" id="UP000274033"/>
    </source>
</evidence>
<comment type="caution">
    <text evidence="2">The sequence shown here is derived from an EMBL/GenBank/DDBJ whole genome shotgun (WGS) entry which is preliminary data.</text>
</comment>
<name>A0A3N9USA6_9BACI</name>